<name>A0A165PHN3_9AGAM</name>
<gene>
    <name evidence="2" type="ORF">NEOLEDRAFT_1244783</name>
</gene>
<protein>
    <submittedName>
        <fullName evidence="2">Uncharacterized protein</fullName>
    </submittedName>
</protein>
<organism evidence="2 3">
    <name type="scientific">Neolentinus lepideus HHB14362 ss-1</name>
    <dbReference type="NCBI Taxonomy" id="1314782"/>
    <lineage>
        <taxon>Eukaryota</taxon>
        <taxon>Fungi</taxon>
        <taxon>Dikarya</taxon>
        <taxon>Basidiomycota</taxon>
        <taxon>Agaricomycotina</taxon>
        <taxon>Agaricomycetes</taxon>
        <taxon>Gloeophyllales</taxon>
        <taxon>Gloeophyllaceae</taxon>
        <taxon>Neolentinus</taxon>
    </lineage>
</organism>
<sequence length="554" mass="60333">MSKQSKVSPHTFFQVPSAPPPSLSPSSLLCPTTPSAAPDVSCILATMPKSNTKPKMLWCRCHDCCAASGPDGALVTKSTKERHDRDTTKTRAAIVLGERVAGRGKAILHSLIPGRGRGRGRTGAINVFHTSQVRDADPAELPDNDTLQVVEPMQIDDGIYEGCSHYAEGNVCQGHDNYTFTLSPGPTDSLSRMDVDDYALDRASPEWTPEPSVADDQVKSRASRSPSFDFPDPHALSDYRPAGELPHHPPHTPADHPPSPSSEIEQARRPTRTRRAPRPKEVVSIVEQPLLCRALGLRDDLVDGADSNVDDSDDFDEFEELHTATSERHIPDSLSVTDIHALDECMPAADAYLVSHDQWFVRASLLLVVWLQTVYHVTYRACSQPTAELLGTGLAVSDRVCSIAAADLRHPWSKSAWKLDPTRLTGATSGQGLPFHESPPESTLQHSVPTPNAFTAATPTPETELAFATSLNWNDIKAGLSRISGIPRDRAIDGDPSRYAETLTMTGWTLFNVISGITPDEDTCRAAQNTEIAIPSAFKLTALVKRLTTWKQIN</sequence>
<proteinExistence type="predicted"/>
<dbReference type="EMBL" id="KV425611">
    <property type="protein sequence ID" value="KZT21055.1"/>
    <property type="molecule type" value="Genomic_DNA"/>
</dbReference>
<evidence type="ECO:0000256" key="1">
    <source>
        <dbReference type="SAM" id="MobiDB-lite"/>
    </source>
</evidence>
<feature type="region of interest" description="Disordered" evidence="1">
    <location>
        <begin position="428"/>
        <end position="448"/>
    </location>
</feature>
<feature type="compositionally biased region" description="Pro residues" evidence="1">
    <location>
        <begin position="251"/>
        <end position="260"/>
    </location>
</feature>
<dbReference type="AlphaFoldDB" id="A0A165PHN3"/>
<feature type="region of interest" description="Disordered" evidence="1">
    <location>
        <begin position="1"/>
        <end position="30"/>
    </location>
</feature>
<dbReference type="Proteomes" id="UP000076761">
    <property type="component" value="Unassembled WGS sequence"/>
</dbReference>
<dbReference type="InParanoid" id="A0A165PHN3"/>
<keyword evidence="3" id="KW-1185">Reference proteome</keyword>
<accession>A0A165PHN3</accession>
<reference evidence="2 3" key="1">
    <citation type="journal article" date="2016" name="Mol. Biol. Evol.">
        <title>Comparative Genomics of Early-Diverging Mushroom-Forming Fungi Provides Insights into the Origins of Lignocellulose Decay Capabilities.</title>
        <authorList>
            <person name="Nagy L.G."/>
            <person name="Riley R."/>
            <person name="Tritt A."/>
            <person name="Adam C."/>
            <person name="Daum C."/>
            <person name="Floudas D."/>
            <person name="Sun H."/>
            <person name="Yadav J.S."/>
            <person name="Pangilinan J."/>
            <person name="Larsson K.H."/>
            <person name="Matsuura K."/>
            <person name="Barry K."/>
            <person name="Labutti K."/>
            <person name="Kuo R."/>
            <person name="Ohm R.A."/>
            <person name="Bhattacharya S.S."/>
            <person name="Shirouzu T."/>
            <person name="Yoshinaga Y."/>
            <person name="Martin F.M."/>
            <person name="Grigoriev I.V."/>
            <person name="Hibbett D.S."/>
        </authorList>
    </citation>
    <scope>NUCLEOTIDE SEQUENCE [LARGE SCALE GENOMIC DNA]</scope>
    <source>
        <strain evidence="2 3">HHB14362 ss-1</strain>
    </source>
</reference>
<evidence type="ECO:0000313" key="3">
    <source>
        <dbReference type="Proteomes" id="UP000076761"/>
    </source>
</evidence>
<feature type="region of interest" description="Disordered" evidence="1">
    <location>
        <begin position="202"/>
        <end position="281"/>
    </location>
</feature>
<evidence type="ECO:0000313" key="2">
    <source>
        <dbReference type="EMBL" id="KZT21055.1"/>
    </source>
</evidence>